<dbReference type="RefSeq" id="WP_038986529.1">
    <property type="nucleotide sequence ID" value="NZ_JACAJN010000007.1"/>
</dbReference>
<organism evidence="1 2">
    <name type="scientific">Myroides marinus</name>
    <dbReference type="NCBI Taxonomy" id="703342"/>
    <lineage>
        <taxon>Bacteria</taxon>
        <taxon>Pseudomonadati</taxon>
        <taxon>Bacteroidota</taxon>
        <taxon>Flavobacteriia</taxon>
        <taxon>Flavobacteriales</taxon>
        <taxon>Flavobacteriaceae</taxon>
        <taxon>Myroides</taxon>
    </lineage>
</organism>
<gene>
    <name evidence="1" type="ORF">AV926_17180</name>
</gene>
<accession>A0A163VQ07</accession>
<comment type="caution">
    <text evidence="1">The sequence shown here is derived from an EMBL/GenBank/DDBJ whole genome shotgun (WGS) entry which is preliminary data.</text>
</comment>
<dbReference type="OrthoDB" id="5348860at2"/>
<evidence type="ECO:0000313" key="1">
    <source>
        <dbReference type="EMBL" id="KZE75228.1"/>
    </source>
</evidence>
<reference evidence="1 2" key="1">
    <citation type="submission" date="2016-01" db="EMBL/GenBank/DDBJ databases">
        <title>Whole genome sequencing of Myroides marinus L41.</title>
        <authorList>
            <person name="Hong K.W."/>
        </authorList>
    </citation>
    <scope>NUCLEOTIDE SEQUENCE [LARGE SCALE GENOMIC DNA]</scope>
    <source>
        <strain evidence="1 2">L41</strain>
    </source>
</reference>
<proteinExistence type="predicted"/>
<keyword evidence="2" id="KW-1185">Reference proteome</keyword>
<sequence length="194" mass="21621">MRKVSIAIVALLAVAFVSCKEKKKIQEIEPVEEVIEFYEPKTETIASEVVLGVSNYIKNSFLTEADLKVIPSLDRQFKLYATDLNGDGKNEIFVSLVGSYFCGSGGCTMLLLDSNYKLITKFTVMQGSIFVEPKTENDWKVLMVKSEGEWKSLVYADGTYPSNPSVVEKSKQDGPSGQAVVIFDEAQKLDIYEF</sequence>
<dbReference type="AlphaFoldDB" id="A0A163VQ07"/>
<dbReference type="PROSITE" id="PS51257">
    <property type="entry name" value="PROKAR_LIPOPROTEIN"/>
    <property type="match status" value="1"/>
</dbReference>
<protein>
    <recommendedName>
        <fullName evidence="3">Lipoprotein</fullName>
    </recommendedName>
</protein>
<dbReference type="Proteomes" id="UP000076630">
    <property type="component" value="Unassembled WGS sequence"/>
</dbReference>
<evidence type="ECO:0000313" key="2">
    <source>
        <dbReference type="Proteomes" id="UP000076630"/>
    </source>
</evidence>
<name>A0A163VQ07_9FLAO</name>
<evidence type="ECO:0008006" key="3">
    <source>
        <dbReference type="Google" id="ProtNLM"/>
    </source>
</evidence>
<dbReference type="EMBL" id="LQNU01000085">
    <property type="protein sequence ID" value="KZE75228.1"/>
    <property type="molecule type" value="Genomic_DNA"/>
</dbReference>